<dbReference type="Pfam" id="PF07494">
    <property type="entry name" value="Reg_prop"/>
    <property type="match status" value="2"/>
</dbReference>
<dbReference type="PROSITE" id="PS50110">
    <property type="entry name" value="RESPONSE_REGULATORY"/>
    <property type="match status" value="1"/>
</dbReference>
<dbReference type="FunFam" id="1.10.287.130:FF:000045">
    <property type="entry name" value="Two-component system sensor histidine kinase/response regulator"/>
    <property type="match status" value="1"/>
</dbReference>
<dbReference type="InterPro" id="IPR005467">
    <property type="entry name" value="His_kinase_dom"/>
</dbReference>
<dbReference type="SMART" id="SM00387">
    <property type="entry name" value="HATPase_c"/>
    <property type="match status" value="1"/>
</dbReference>
<comment type="caution">
    <text evidence="18">The sequence shown here is derived from an EMBL/GenBank/DDBJ whole genome shotgun (WGS) entry which is preliminary data.</text>
</comment>
<evidence type="ECO:0000256" key="4">
    <source>
        <dbReference type="ARBA" id="ARBA00022679"/>
    </source>
</evidence>
<dbReference type="GO" id="GO:0000155">
    <property type="term" value="F:phosphorelay sensor kinase activity"/>
    <property type="evidence" value="ECO:0007669"/>
    <property type="project" value="InterPro"/>
</dbReference>
<dbReference type="Pfam" id="PF00512">
    <property type="entry name" value="HisKA"/>
    <property type="match status" value="1"/>
</dbReference>
<evidence type="ECO:0000256" key="8">
    <source>
        <dbReference type="ARBA" id="ARBA00023012"/>
    </source>
</evidence>
<feature type="domain" description="HTH araC/xylS-type" evidence="15">
    <location>
        <begin position="1318"/>
        <end position="1418"/>
    </location>
</feature>
<evidence type="ECO:0000256" key="12">
    <source>
        <dbReference type="PROSITE-ProRule" id="PRU00169"/>
    </source>
</evidence>
<dbReference type="GO" id="GO:0043565">
    <property type="term" value="F:sequence-specific DNA binding"/>
    <property type="evidence" value="ECO:0007669"/>
    <property type="project" value="InterPro"/>
</dbReference>
<protein>
    <recommendedName>
        <fullName evidence="2">histidine kinase</fullName>
        <ecNumber evidence="2">2.7.13.3</ecNumber>
    </recommendedName>
</protein>
<dbReference type="PRINTS" id="PR00344">
    <property type="entry name" value="BCTRLSENSOR"/>
</dbReference>
<dbReference type="InterPro" id="IPR013783">
    <property type="entry name" value="Ig-like_fold"/>
</dbReference>
<keyword evidence="9" id="KW-0805">Transcription regulation</keyword>
<keyword evidence="14" id="KW-0472">Membrane</keyword>
<keyword evidence="7" id="KW-0067">ATP-binding</keyword>
<dbReference type="Pfam" id="PF12833">
    <property type="entry name" value="HTH_18"/>
    <property type="match status" value="1"/>
</dbReference>
<dbReference type="PANTHER" id="PTHR43547">
    <property type="entry name" value="TWO-COMPONENT HISTIDINE KINASE"/>
    <property type="match status" value="1"/>
</dbReference>
<evidence type="ECO:0000256" key="10">
    <source>
        <dbReference type="ARBA" id="ARBA00023125"/>
    </source>
</evidence>
<dbReference type="Proteomes" id="UP000260862">
    <property type="component" value="Unassembled WGS sequence"/>
</dbReference>
<dbReference type="InterPro" id="IPR018060">
    <property type="entry name" value="HTH_AraC"/>
</dbReference>
<dbReference type="InterPro" id="IPR036097">
    <property type="entry name" value="HisK_dim/P_sf"/>
</dbReference>
<dbReference type="EMBL" id="QSQT01000013">
    <property type="protein sequence ID" value="RGK55982.1"/>
    <property type="molecule type" value="Genomic_DNA"/>
</dbReference>
<keyword evidence="8" id="KW-0902">Two-component regulatory system</keyword>
<feature type="modified residue" description="4-aspartylphosphate" evidence="12">
    <location>
        <position position="1219"/>
    </location>
</feature>
<organism evidence="18 19">
    <name type="scientific">Phocaeicola plebeius</name>
    <dbReference type="NCBI Taxonomy" id="310297"/>
    <lineage>
        <taxon>Bacteria</taxon>
        <taxon>Pseudomonadati</taxon>
        <taxon>Bacteroidota</taxon>
        <taxon>Bacteroidia</taxon>
        <taxon>Bacteroidales</taxon>
        <taxon>Bacteroidaceae</taxon>
        <taxon>Phocaeicola</taxon>
    </lineage>
</organism>
<keyword evidence="14" id="KW-0812">Transmembrane</keyword>
<dbReference type="InterPro" id="IPR009057">
    <property type="entry name" value="Homeodomain-like_sf"/>
</dbReference>
<gene>
    <name evidence="18" type="ORF">DXD04_08295</name>
</gene>
<dbReference type="GO" id="GO:0003700">
    <property type="term" value="F:DNA-binding transcription factor activity"/>
    <property type="evidence" value="ECO:0007669"/>
    <property type="project" value="InterPro"/>
</dbReference>
<dbReference type="PROSITE" id="PS50109">
    <property type="entry name" value="HIS_KIN"/>
    <property type="match status" value="1"/>
</dbReference>
<dbReference type="PANTHER" id="PTHR43547:SF2">
    <property type="entry name" value="HYBRID SIGNAL TRANSDUCTION HISTIDINE KINASE C"/>
    <property type="match status" value="1"/>
</dbReference>
<dbReference type="PROSITE" id="PS00041">
    <property type="entry name" value="HTH_ARAC_FAMILY_1"/>
    <property type="match status" value="1"/>
</dbReference>
<dbReference type="InterPro" id="IPR011110">
    <property type="entry name" value="Reg_prop"/>
</dbReference>
<keyword evidence="6 18" id="KW-0418">Kinase</keyword>
<accession>A0A3E4N1T2</accession>
<evidence type="ECO:0000313" key="18">
    <source>
        <dbReference type="EMBL" id="RGK55982.1"/>
    </source>
</evidence>
<dbReference type="InterPro" id="IPR011006">
    <property type="entry name" value="CheY-like_superfamily"/>
</dbReference>
<sequence length="1436" mass="163083">MNRLFFFVFFLIVSCVEGIKASVDVRSTRFTTTSGLGNNSVRYMYQDSKGFIWMGTLNGLSRFDGTSFVTFRPRKGNKPSLPDHRVQEIVEDQNCFLWIKTTGELVGCYDLKKDCFVDFTGSGEYLRHYWNVYFVNNNEAWVTGEREGCRLIRYQKDRSFTSIAFDTRNGLASNLIRDLRVGAEGWVWIATGKGLYYWDGKKLHAVDKRMEFRKIAVYGQKTYFLANKGGVYTFRNGSLKKEVSIEGDFTYYDNLILGKKWLIFSGTSTWCFDFDTNALTLAEEALQIKRAKVIKDNRGESWVYGNNGVLTWIDSQSGKVTPFLLMPEEKRNYVDRERYYVVHDSRGIIWIGTYGNGLFVYDVANGQMKHIVADSDNTQSQIGSDFLQCVIEDHSGNIWVSSEYTGVSRLEVLNEGTLRIFPAGEGKFNRSNTVRTLHRRSSGDIILGTRDGKMYAYDSHLNNKKEETAYGSNIYAVVEDMDGVQWYASRTKGLIVGNHVYTHNPSDSSSLGSNQVFCLLKDSKNRIWVGTFEGGLDLAIPGKTGYSFRHFLTSTYGQRQVRVIFEDNNRWIWVGTSEGVYVFHPDKLLKDPSAYYSYTFDNGMLRSNEIRSIASDGKGHILVAESGAGFSVCSLPKNGDYSQLKFEHFGPEDGLVNGMVQTFVPDMNGKIWITTEFGVSCFDTLRKTFENYFFSTNMLGNVYAENCGLSLDDGRIAFGTNYGLTVIDPRRVKHPESKTKVTFTDLRLNGISVSPDEPDSPLDMSLAYASEVNLQYYQSSFVVEFSTFDYSGAGGSKFSYKLENYDKGWSVPSSLNFAAYKNLSPGTYYLHVKASDASGLWGAEESVLKIVVNPPFWKTPWAYILYVIVIAVLLYIVFRIIRNMNTLRNKIKVEEQLTEYKLVFFTNISHEFRTPLTLIQGALEKIHRLKVPKEMAYSLKIMDKSTERMLRLINQLLEFRKMQNNKLALSLEETDVIAFLYEIYLSFKDAAESKNMEFRFIPSCQSYRMFIDKGNVDKVVYNILSNAFKYTPSKGKIEFVVNVDEAAGKLKMSVSDTGVGIPKEKRGELFKRFMQSNFSGDSVGVGLHLTHELVNVHKGTITYEENPGGGSIFIVTLPTDKSVYEEKDFLVPNNVLLREEERAEKHLADVVLKDEEGLEEVLPVNPLNKYKVLIVEDDNDVREFLKEELGVYFEVVAEADGDAGLERARNYDADLIISDVVMPGCSGFELTRKLKTDFNTSHIPVILLTAMTSVDNHVKGVECGADAYITKPFSPRLLLTRAFKLIEQREKLKEKFSHDPNQVRPALCSSDKDKFFVEKMGRIMETQLGNPQFTVDEFASMMGVGRSIFYRKVRGVTGYSPNEYIRIMRMKKAAELLSSPENLTVAEVSYQVGINDPFYFSKCFKLQFGVTPSVYQKGGRGEKEKEEGADSEVKEE</sequence>
<evidence type="ECO:0000259" key="17">
    <source>
        <dbReference type="PROSITE" id="PS50110"/>
    </source>
</evidence>
<evidence type="ECO:0000256" key="6">
    <source>
        <dbReference type="ARBA" id="ARBA00022777"/>
    </source>
</evidence>
<proteinExistence type="predicted"/>
<keyword evidence="11" id="KW-0804">Transcription</keyword>
<dbReference type="FunFam" id="2.60.40.10:FF:000791">
    <property type="entry name" value="Two-component system sensor histidine kinase/response regulator"/>
    <property type="match status" value="1"/>
</dbReference>
<dbReference type="InterPro" id="IPR003594">
    <property type="entry name" value="HATPase_dom"/>
</dbReference>
<dbReference type="PROSITE" id="PS51257">
    <property type="entry name" value="PROKAR_LIPOPROTEIN"/>
    <property type="match status" value="1"/>
</dbReference>
<dbReference type="SMART" id="SM00388">
    <property type="entry name" value="HisKA"/>
    <property type="match status" value="1"/>
</dbReference>
<dbReference type="Gene3D" id="2.130.10.10">
    <property type="entry name" value="YVTN repeat-like/Quinoprotein amine dehydrogenase"/>
    <property type="match status" value="2"/>
</dbReference>
<dbReference type="InterPro" id="IPR003661">
    <property type="entry name" value="HisK_dim/P_dom"/>
</dbReference>
<dbReference type="CDD" id="cd00082">
    <property type="entry name" value="HisKA"/>
    <property type="match status" value="1"/>
</dbReference>
<dbReference type="InterPro" id="IPR036890">
    <property type="entry name" value="HATPase_C_sf"/>
</dbReference>
<dbReference type="SUPFAM" id="SSF46689">
    <property type="entry name" value="Homeodomain-like"/>
    <property type="match status" value="1"/>
</dbReference>
<dbReference type="InterPro" id="IPR011123">
    <property type="entry name" value="Y_Y_Y"/>
</dbReference>
<dbReference type="SUPFAM" id="SSF52172">
    <property type="entry name" value="CheY-like"/>
    <property type="match status" value="1"/>
</dbReference>
<dbReference type="Pfam" id="PF00072">
    <property type="entry name" value="Response_reg"/>
    <property type="match status" value="1"/>
</dbReference>
<feature type="region of interest" description="Disordered" evidence="13">
    <location>
        <begin position="1415"/>
        <end position="1436"/>
    </location>
</feature>
<evidence type="ECO:0000256" key="5">
    <source>
        <dbReference type="ARBA" id="ARBA00022741"/>
    </source>
</evidence>
<feature type="transmembrane region" description="Helical" evidence="14">
    <location>
        <begin position="861"/>
        <end position="881"/>
    </location>
</feature>
<evidence type="ECO:0000256" key="11">
    <source>
        <dbReference type="ARBA" id="ARBA00023163"/>
    </source>
</evidence>
<evidence type="ECO:0000256" key="1">
    <source>
        <dbReference type="ARBA" id="ARBA00000085"/>
    </source>
</evidence>
<dbReference type="SMART" id="SM00342">
    <property type="entry name" value="HTH_ARAC"/>
    <property type="match status" value="1"/>
</dbReference>
<evidence type="ECO:0000256" key="13">
    <source>
        <dbReference type="SAM" id="MobiDB-lite"/>
    </source>
</evidence>
<evidence type="ECO:0000259" key="15">
    <source>
        <dbReference type="PROSITE" id="PS01124"/>
    </source>
</evidence>
<evidence type="ECO:0000256" key="14">
    <source>
        <dbReference type="SAM" id="Phobius"/>
    </source>
</evidence>
<dbReference type="SUPFAM" id="SSF47384">
    <property type="entry name" value="Homodimeric domain of signal transducing histidine kinase"/>
    <property type="match status" value="1"/>
</dbReference>
<dbReference type="Gene3D" id="2.60.40.10">
    <property type="entry name" value="Immunoglobulins"/>
    <property type="match status" value="1"/>
</dbReference>
<evidence type="ECO:0000256" key="2">
    <source>
        <dbReference type="ARBA" id="ARBA00012438"/>
    </source>
</evidence>
<dbReference type="Pfam" id="PF02518">
    <property type="entry name" value="HATPase_c"/>
    <property type="match status" value="1"/>
</dbReference>
<dbReference type="RefSeq" id="WP_117672528.1">
    <property type="nucleotide sequence ID" value="NZ_CABOGR010000013.1"/>
</dbReference>
<feature type="domain" description="Histidine kinase" evidence="16">
    <location>
        <begin position="907"/>
        <end position="1121"/>
    </location>
</feature>
<keyword evidence="5" id="KW-0547">Nucleotide-binding</keyword>
<dbReference type="Gene3D" id="1.10.287.130">
    <property type="match status" value="1"/>
</dbReference>
<feature type="domain" description="Response regulatory" evidence="17">
    <location>
        <begin position="1171"/>
        <end position="1286"/>
    </location>
</feature>
<dbReference type="Pfam" id="PF07495">
    <property type="entry name" value="Y_Y_Y"/>
    <property type="match status" value="1"/>
</dbReference>
<comment type="catalytic activity">
    <reaction evidence="1">
        <text>ATP + protein L-histidine = ADP + protein N-phospho-L-histidine.</text>
        <dbReference type="EC" id="2.7.13.3"/>
    </reaction>
</comment>
<evidence type="ECO:0000256" key="9">
    <source>
        <dbReference type="ARBA" id="ARBA00023015"/>
    </source>
</evidence>
<keyword evidence="4" id="KW-0808">Transferase</keyword>
<evidence type="ECO:0000313" key="19">
    <source>
        <dbReference type="Proteomes" id="UP000260862"/>
    </source>
</evidence>
<dbReference type="InterPro" id="IPR004358">
    <property type="entry name" value="Sig_transdc_His_kin-like_C"/>
</dbReference>
<dbReference type="Gene3D" id="3.30.565.10">
    <property type="entry name" value="Histidine kinase-like ATPase, C-terminal domain"/>
    <property type="match status" value="1"/>
</dbReference>
<evidence type="ECO:0000259" key="16">
    <source>
        <dbReference type="PROSITE" id="PS50109"/>
    </source>
</evidence>
<dbReference type="Gene3D" id="1.10.10.60">
    <property type="entry name" value="Homeodomain-like"/>
    <property type="match status" value="2"/>
</dbReference>
<dbReference type="InterPro" id="IPR015943">
    <property type="entry name" value="WD40/YVTN_repeat-like_dom_sf"/>
</dbReference>
<evidence type="ECO:0000256" key="7">
    <source>
        <dbReference type="ARBA" id="ARBA00022840"/>
    </source>
</evidence>
<dbReference type="SMART" id="SM00448">
    <property type="entry name" value="REC"/>
    <property type="match status" value="1"/>
</dbReference>
<evidence type="ECO:0000256" key="3">
    <source>
        <dbReference type="ARBA" id="ARBA00022553"/>
    </source>
</evidence>
<dbReference type="PROSITE" id="PS01124">
    <property type="entry name" value="HTH_ARAC_FAMILY_2"/>
    <property type="match status" value="1"/>
</dbReference>
<dbReference type="SUPFAM" id="SSF63829">
    <property type="entry name" value="Calcium-dependent phosphotriesterase"/>
    <property type="match status" value="2"/>
</dbReference>
<keyword evidence="19" id="KW-1185">Reference proteome</keyword>
<dbReference type="Gene3D" id="3.40.50.2300">
    <property type="match status" value="1"/>
</dbReference>
<dbReference type="EC" id="2.7.13.3" evidence="2"/>
<dbReference type="SUPFAM" id="SSF55874">
    <property type="entry name" value="ATPase domain of HSP90 chaperone/DNA topoisomerase II/histidine kinase"/>
    <property type="match status" value="1"/>
</dbReference>
<feature type="compositionally biased region" description="Basic and acidic residues" evidence="13">
    <location>
        <begin position="1419"/>
        <end position="1436"/>
    </location>
</feature>
<keyword evidence="14" id="KW-1133">Transmembrane helix</keyword>
<name>A0A3E4N1T2_9BACT</name>
<dbReference type="FunFam" id="3.30.565.10:FF:000037">
    <property type="entry name" value="Hybrid sensor histidine kinase/response regulator"/>
    <property type="match status" value="1"/>
</dbReference>
<dbReference type="CDD" id="cd17574">
    <property type="entry name" value="REC_OmpR"/>
    <property type="match status" value="1"/>
</dbReference>
<dbReference type="GO" id="GO:0005524">
    <property type="term" value="F:ATP binding"/>
    <property type="evidence" value="ECO:0007669"/>
    <property type="project" value="UniProtKB-KW"/>
</dbReference>
<dbReference type="InterPro" id="IPR001789">
    <property type="entry name" value="Sig_transdc_resp-reg_receiver"/>
</dbReference>
<reference evidence="18 19" key="1">
    <citation type="submission" date="2018-08" db="EMBL/GenBank/DDBJ databases">
        <title>A genome reference for cultivated species of the human gut microbiota.</title>
        <authorList>
            <person name="Zou Y."/>
            <person name="Xue W."/>
            <person name="Luo G."/>
        </authorList>
    </citation>
    <scope>NUCLEOTIDE SEQUENCE [LARGE SCALE GENOMIC DNA]</scope>
    <source>
        <strain evidence="18 19">TF10-3AC</strain>
    </source>
</reference>
<keyword evidence="3 12" id="KW-0597">Phosphoprotein</keyword>
<keyword evidence="10" id="KW-0238">DNA-binding</keyword>
<dbReference type="InterPro" id="IPR018062">
    <property type="entry name" value="HTH_AraC-typ_CS"/>
</dbReference>